<dbReference type="AlphaFoldDB" id="A0A3B0T4N0"/>
<name>A0A3B0T4N0_9ZZZZ</name>
<organism evidence="1">
    <name type="scientific">hydrothermal vent metagenome</name>
    <dbReference type="NCBI Taxonomy" id="652676"/>
    <lineage>
        <taxon>unclassified sequences</taxon>
        <taxon>metagenomes</taxon>
        <taxon>ecological metagenomes</taxon>
    </lineage>
</organism>
<reference evidence="1" key="1">
    <citation type="submission" date="2018-06" db="EMBL/GenBank/DDBJ databases">
        <authorList>
            <person name="Zhirakovskaya E."/>
        </authorList>
    </citation>
    <scope>NUCLEOTIDE SEQUENCE</scope>
</reference>
<gene>
    <name evidence="1" type="ORF">MNBD_ALPHA09-1485</name>
</gene>
<protein>
    <submittedName>
        <fullName evidence="1">Bll5482 protein</fullName>
    </submittedName>
</protein>
<dbReference type="EMBL" id="UOEM01000036">
    <property type="protein sequence ID" value="VAW11890.1"/>
    <property type="molecule type" value="Genomic_DNA"/>
</dbReference>
<sequence>MTVFWKSAGLHLVTRAENGWLNVTPDYLRAYFTRPELHPVEESCAAEHALFEALMADPFATVSKARIEALADADAAENYRTILRFRDLLAGARTVEGAYLALFAQDTITIPPLFVGQMVHLILAGLLEGETDPMRLRAAELFFREQRVTTGNDQLMLADAEIVDMKIKAGGLGGLGQLLAETGTPARQVTLDVLDDDNKDLYWQRSDRFDTAIDFRFTQPALDAFARMIEAWVRHFRGTETQVQAMASIADERWSWHVGLDAEATGILNALYNGQDLDEAQLVRIIGLFRMEFLHAEDLTTSMQGKPVYLGLAMSASATLKMKPQNLLTNLPLAQR</sequence>
<evidence type="ECO:0000313" key="1">
    <source>
        <dbReference type="EMBL" id="VAW11890.1"/>
    </source>
</evidence>
<dbReference type="Pfam" id="PF19879">
    <property type="entry name" value="DUF6352"/>
    <property type="match status" value="1"/>
</dbReference>
<dbReference type="InterPro" id="IPR045932">
    <property type="entry name" value="DUF6352"/>
</dbReference>
<proteinExistence type="predicted"/>
<accession>A0A3B0T4N0</accession>